<dbReference type="InterPro" id="IPR013325">
    <property type="entry name" value="RNA_pol_sigma_r2"/>
</dbReference>
<evidence type="ECO:0000313" key="2">
    <source>
        <dbReference type="Proteomes" id="UP000677244"/>
    </source>
</evidence>
<dbReference type="Proteomes" id="UP000677244">
    <property type="component" value="Unassembled WGS sequence"/>
</dbReference>
<evidence type="ECO:0000313" key="1">
    <source>
        <dbReference type="EMBL" id="MBO9203081.1"/>
    </source>
</evidence>
<name>A0ABS3Z114_9BACT</name>
<comment type="caution">
    <text evidence="1">The sequence shown here is derived from an EMBL/GenBank/DDBJ whole genome shotgun (WGS) entry which is preliminary data.</text>
</comment>
<dbReference type="Gene3D" id="1.10.1740.10">
    <property type="match status" value="1"/>
</dbReference>
<proteinExistence type="predicted"/>
<sequence>MMQELIIEDRAADRKVLFMHLYQQAFPLVAKYVRDKGGSFEEAKDIFQDALVIYYEKLVTSKVELTYSERSYLLGIAKHLWAKKNKEHYNHITLDDSLTGIAMEEPGTTASDKLLNLLHHSGQRCMELLRAFYYDKLPMTKISKLFGFSSERSATVQKYKCLEKVRDLVKEKSLSYEDFLA</sequence>
<protein>
    <submittedName>
        <fullName evidence="1">Sigma-70 family RNA polymerase sigma factor</fullName>
    </submittedName>
</protein>
<gene>
    <name evidence="1" type="ORF">J7I42_22515</name>
</gene>
<dbReference type="RefSeq" id="WP_209141136.1">
    <property type="nucleotide sequence ID" value="NZ_JAGHKO010000005.1"/>
</dbReference>
<keyword evidence="2" id="KW-1185">Reference proteome</keyword>
<organism evidence="1 2">
    <name type="scientific">Niastella soli</name>
    <dbReference type="NCBI Taxonomy" id="2821487"/>
    <lineage>
        <taxon>Bacteria</taxon>
        <taxon>Pseudomonadati</taxon>
        <taxon>Bacteroidota</taxon>
        <taxon>Chitinophagia</taxon>
        <taxon>Chitinophagales</taxon>
        <taxon>Chitinophagaceae</taxon>
        <taxon>Niastella</taxon>
    </lineage>
</organism>
<dbReference type="SUPFAM" id="SSF88946">
    <property type="entry name" value="Sigma2 domain of RNA polymerase sigma factors"/>
    <property type="match status" value="1"/>
</dbReference>
<accession>A0ABS3Z114</accession>
<dbReference type="EMBL" id="JAGHKO010000005">
    <property type="protein sequence ID" value="MBO9203081.1"/>
    <property type="molecule type" value="Genomic_DNA"/>
</dbReference>
<reference evidence="1 2" key="1">
    <citation type="submission" date="2021-03" db="EMBL/GenBank/DDBJ databases">
        <title>Assistant Professor.</title>
        <authorList>
            <person name="Huq M.A."/>
        </authorList>
    </citation>
    <scope>NUCLEOTIDE SEQUENCE [LARGE SCALE GENOMIC DNA]</scope>
    <source>
        <strain evidence="1 2">MAH-29</strain>
    </source>
</reference>